<dbReference type="RefSeq" id="WP_036866433.1">
    <property type="nucleotide sequence ID" value="NZ_JRNQ01000018.1"/>
</dbReference>
<keyword evidence="5" id="KW-0809">Transit peptide</keyword>
<evidence type="ECO:0000313" key="11">
    <source>
        <dbReference type="Proteomes" id="UP000029525"/>
    </source>
</evidence>
<dbReference type="PANTHER" id="PTHR31727">
    <property type="entry name" value="OLEOYL-ACYL CARRIER PROTEIN THIOESTERASE 1, CHLOROPLASTIC"/>
    <property type="match status" value="1"/>
</dbReference>
<keyword evidence="7" id="KW-0275">Fatty acid biosynthesis</keyword>
<proteinExistence type="inferred from homology"/>
<sequence length="258" mass="29996">MNELPKIGCYKFLVEPFHCDFSKRLFLGHLGNHLLNAADFHSNDRGYGMNYLHTVNKTWVLSRLTIEMSEYPLAYETINIETWLESVMRYFTGRNFKITNEQGNTLGYGKSVWAMIDVETRQPVNLLDVCNGIISTFIDKEKECNIDKLSRVQVSETASLVRSIDTHYSDVDMNGHINSIKYIEHVLDLWSVDWYQQHTIKRIDVAYVAESHQGDQLNFYLEPFTSAQESEHYSVRITKVNSHEAETEVCRCAVYFLK</sequence>
<dbReference type="Gene3D" id="3.10.129.10">
    <property type="entry name" value="Hotdog Thioesterase"/>
    <property type="match status" value="2"/>
</dbReference>
<keyword evidence="2" id="KW-0444">Lipid biosynthesis</keyword>
<protein>
    <submittedName>
        <fullName evidence="10">Acyl-ACP thioesterase</fullName>
    </submittedName>
</protein>
<evidence type="ECO:0000259" key="9">
    <source>
        <dbReference type="Pfam" id="PF20791"/>
    </source>
</evidence>
<dbReference type="EMBL" id="JRNQ01000018">
    <property type="protein sequence ID" value="KGF45215.1"/>
    <property type="molecule type" value="Genomic_DNA"/>
</dbReference>
<dbReference type="InterPro" id="IPR002864">
    <property type="entry name" value="Acyl-ACP_thioesterase_NHD"/>
</dbReference>
<feature type="domain" description="Acyl-ACP thioesterase N-terminal hotdog" evidence="8">
    <location>
        <begin position="11"/>
        <end position="128"/>
    </location>
</feature>
<keyword evidence="4" id="KW-0276">Fatty acid metabolism</keyword>
<gene>
    <name evidence="10" type="ORF">HMPREF0647_03695</name>
</gene>
<comment type="similarity">
    <text evidence="1">Belongs to the acyl-ACP thioesterase family.</text>
</comment>
<evidence type="ECO:0000256" key="2">
    <source>
        <dbReference type="ARBA" id="ARBA00022516"/>
    </source>
</evidence>
<keyword evidence="6" id="KW-0443">Lipid metabolism</keyword>
<comment type="caution">
    <text evidence="10">The sequence shown here is derived from an EMBL/GenBank/DDBJ whole genome shotgun (WGS) entry which is preliminary data.</text>
</comment>
<keyword evidence="3" id="KW-0378">Hydrolase</keyword>
<evidence type="ECO:0000256" key="3">
    <source>
        <dbReference type="ARBA" id="ARBA00022801"/>
    </source>
</evidence>
<accession>A0A096AE75</accession>
<dbReference type="InterPro" id="IPR049427">
    <property type="entry name" value="Acyl-ACP_TE_C"/>
</dbReference>
<evidence type="ECO:0000256" key="4">
    <source>
        <dbReference type="ARBA" id="ARBA00022832"/>
    </source>
</evidence>
<dbReference type="CDD" id="cd00586">
    <property type="entry name" value="4HBT"/>
    <property type="match status" value="1"/>
</dbReference>
<dbReference type="PANTHER" id="PTHR31727:SF6">
    <property type="entry name" value="OLEOYL-ACYL CARRIER PROTEIN THIOESTERASE 1, CHLOROPLASTIC"/>
    <property type="match status" value="1"/>
</dbReference>
<dbReference type="InterPro" id="IPR045023">
    <property type="entry name" value="FATA/B"/>
</dbReference>
<evidence type="ECO:0000256" key="7">
    <source>
        <dbReference type="ARBA" id="ARBA00023160"/>
    </source>
</evidence>
<dbReference type="Pfam" id="PF01643">
    <property type="entry name" value="Acyl-ACP_TE"/>
    <property type="match status" value="1"/>
</dbReference>
<feature type="domain" description="Acyl-ACP thioesterase-like C-terminal" evidence="9">
    <location>
        <begin position="157"/>
        <end position="243"/>
    </location>
</feature>
<name>A0A096AE75_9BACT</name>
<dbReference type="OrthoDB" id="9801517at2"/>
<evidence type="ECO:0000256" key="1">
    <source>
        <dbReference type="ARBA" id="ARBA00006500"/>
    </source>
</evidence>
<dbReference type="Proteomes" id="UP000029525">
    <property type="component" value="Unassembled WGS sequence"/>
</dbReference>
<evidence type="ECO:0000313" key="10">
    <source>
        <dbReference type="EMBL" id="KGF45215.1"/>
    </source>
</evidence>
<dbReference type="GO" id="GO:0016297">
    <property type="term" value="F:fatty acyl-[ACP] hydrolase activity"/>
    <property type="evidence" value="ECO:0007669"/>
    <property type="project" value="InterPro"/>
</dbReference>
<dbReference type="InterPro" id="IPR029069">
    <property type="entry name" value="HotDog_dom_sf"/>
</dbReference>
<organism evidence="10 11">
    <name type="scientific">Prevotella bivia DNF00320</name>
    <dbReference type="NCBI Taxonomy" id="1401068"/>
    <lineage>
        <taxon>Bacteria</taxon>
        <taxon>Pseudomonadati</taxon>
        <taxon>Bacteroidota</taxon>
        <taxon>Bacteroidia</taxon>
        <taxon>Bacteroidales</taxon>
        <taxon>Prevotellaceae</taxon>
        <taxon>Prevotella</taxon>
    </lineage>
</organism>
<dbReference type="SUPFAM" id="SSF54637">
    <property type="entry name" value="Thioesterase/thiol ester dehydrase-isomerase"/>
    <property type="match status" value="2"/>
</dbReference>
<reference evidence="10 11" key="1">
    <citation type="submission" date="2014-07" db="EMBL/GenBank/DDBJ databases">
        <authorList>
            <person name="McCorrison J."/>
            <person name="Sanka R."/>
            <person name="Torralba M."/>
            <person name="Gillis M."/>
            <person name="Haft D.H."/>
            <person name="Methe B."/>
            <person name="Sutton G."/>
            <person name="Nelson K.E."/>
        </authorList>
    </citation>
    <scope>NUCLEOTIDE SEQUENCE [LARGE SCALE GENOMIC DNA]</scope>
    <source>
        <strain evidence="10 11">DNF00320</strain>
    </source>
</reference>
<evidence type="ECO:0000256" key="5">
    <source>
        <dbReference type="ARBA" id="ARBA00022946"/>
    </source>
</evidence>
<dbReference type="GO" id="GO:0000036">
    <property type="term" value="F:acyl carrier activity"/>
    <property type="evidence" value="ECO:0007669"/>
    <property type="project" value="TreeGrafter"/>
</dbReference>
<dbReference type="Pfam" id="PF20791">
    <property type="entry name" value="Acyl-ACP_TE_C"/>
    <property type="match status" value="1"/>
</dbReference>
<evidence type="ECO:0000259" key="8">
    <source>
        <dbReference type="Pfam" id="PF01643"/>
    </source>
</evidence>
<evidence type="ECO:0000256" key="6">
    <source>
        <dbReference type="ARBA" id="ARBA00023098"/>
    </source>
</evidence>
<dbReference type="AlphaFoldDB" id="A0A096AE75"/>